<evidence type="ECO:0000313" key="2">
    <source>
        <dbReference type="Proteomes" id="UP001060215"/>
    </source>
</evidence>
<reference evidence="1 2" key="1">
    <citation type="journal article" date="2022" name="Plant J.">
        <title>Chromosome-level genome of Camellia lanceoleosa provides a valuable resource for understanding genome evolution and self-incompatibility.</title>
        <authorList>
            <person name="Gong W."/>
            <person name="Xiao S."/>
            <person name="Wang L."/>
            <person name="Liao Z."/>
            <person name="Chang Y."/>
            <person name="Mo W."/>
            <person name="Hu G."/>
            <person name="Li W."/>
            <person name="Zhao G."/>
            <person name="Zhu H."/>
            <person name="Hu X."/>
            <person name="Ji K."/>
            <person name="Xiang X."/>
            <person name="Song Q."/>
            <person name="Yuan D."/>
            <person name="Jin S."/>
            <person name="Zhang L."/>
        </authorList>
    </citation>
    <scope>NUCLEOTIDE SEQUENCE [LARGE SCALE GENOMIC DNA]</scope>
    <source>
        <strain evidence="1">SQ_2022a</strain>
    </source>
</reference>
<protein>
    <submittedName>
        <fullName evidence="1">Phospholipase D zeta 2</fullName>
    </submittedName>
</protein>
<accession>A0ACC0F9H9</accession>
<sequence length="67" mass="7600">MLLIQIGVLIEDTKFVDSCMGRKPWKAGKFSSSLCLALWSEHFGLPAGECTNPSFPFLLRWFGHKKK</sequence>
<keyword evidence="2" id="KW-1185">Reference proteome</keyword>
<proteinExistence type="predicted"/>
<dbReference type="Proteomes" id="UP001060215">
    <property type="component" value="Chromosome 15"/>
</dbReference>
<comment type="caution">
    <text evidence="1">The sequence shown here is derived from an EMBL/GenBank/DDBJ whole genome shotgun (WGS) entry which is preliminary data.</text>
</comment>
<organism evidence="1 2">
    <name type="scientific">Camellia lanceoleosa</name>
    <dbReference type="NCBI Taxonomy" id="1840588"/>
    <lineage>
        <taxon>Eukaryota</taxon>
        <taxon>Viridiplantae</taxon>
        <taxon>Streptophyta</taxon>
        <taxon>Embryophyta</taxon>
        <taxon>Tracheophyta</taxon>
        <taxon>Spermatophyta</taxon>
        <taxon>Magnoliopsida</taxon>
        <taxon>eudicotyledons</taxon>
        <taxon>Gunneridae</taxon>
        <taxon>Pentapetalae</taxon>
        <taxon>asterids</taxon>
        <taxon>Ericales</taxon>
        <taxon>Theaceae</taxon>
        <taxon>Camellia</taxon>
    </lineage>
</organism>
<name>A0ACC0F9H9_9ERIC</name>
<gene>
    <name evidence="1" type="ORF">LOK49_LG14G01019</name>
</gene>
<dbReference type="EMBL" id="CM045772">
    <property type="protein sequence ID" value="KAI7984788.1"/>
    <property type="molecule type" value="Genomic_DNA"/>
</dbReference>
<evidence type="ECO:0000313" key="1">
    <source>
        <dbReference type="EMBL" id="KAI7984788.1"/>
    </source>
</evidence>